<dbReference type="PIRSF" id="PIRSF002741">
    <property type="entry name" value="MppA"/>
    <property type="match status" value="1"/>
</dbReference>
<dbReference type="InterPro" id="IPR039424">
    <property type="entry name" value="SBP_5"/>
</dbReference>
<accession>A0A8J3BDU1</accession>
<dbReference type="SUPFAM" id="SSF53850">
    <property type="entry name" value="Periplasmic binding protein-like II"/>
    <property type="match status" value="1"/>
</dbReference>
<evidence type="ECO:0000313" key="4">
    <source>
        <dbReference type="Proteomes" id="UP000662200"/>
    </source>
</evidence>
<dbReference type="CDD" id="cd00995">
    <property type="entry name" value="PBP2_NikA_DppA_OppA_like"/>
    <property type="match status" value="1"/>
</dbReference>
<keyword evidence="1" id="KW-0732">Signal</keyword>
<dbReference type="Gene3D" id="3.10.105.10">
    <property type="entry name" value="Dipeptide-binding Protein, Domain 3"/>
    <property type="match status" value="1"/>
</dbReference>
<dbReference type="InterPro" id="IPR030678">
    <property type="entry name" value="Peptide/Ni-bd"/>
</dbReference>
<feature type="signal peptide" evidence="1">
    <location>
        <begin position="1"/>
        <end position="22"/>
    </location>
</feature>
<evidence type="ECO:0000313" key="3">
    <source>
        <dbReference type="EMBL" id="GGK14297.1"/>
    </source>
</evidence>
<dbReference type="Proteomes" id="UP000662200">
    <property type="component" value="Unassembled WGS sequence"/>
</dbReference>
<dbReference type="InterPro" id="IPR000914">
    <property type="entry name" value="SBP_5_dom"/>
</dbReference>
<dbReference type="PANTHER" id="PTHR30290:SF83">
    <property type="entry name" value="ABC TRANSPORTER SUBSTRATE-BINDING PROTEIN"/>
    <property type="match status" value="1"/>
</dbReference>
<dbReference type="GO" id="GO:0043190">
    <property type="term" value="C:ATP-binding cassette (ABC) transporter complex"/>
    <property type="evidence" value="ECO:0007669"/>
    <property type="project" value="InterPro"/>
</dbReference>
<reference evidence="3" key="1">
    <citation type="journal article" date="2014" name="Int. J. Syst. Evol. Microbiol.">
        <title>Complete genome sequence of Corynebacterium casei LMG S-19264T (=DSM 44701T), isolated from a smear-ripened cheese.</title>
        <authorList>
            <consortium name="US DOE Joint Genome Institute (JGI-PGF)"/>
            <person name="Walter F."/>
            <person name="Albersmeier A."/>
            <person name="Kalinowski J."/>
            <person name="Ruckert C."/>
        </authorList>
    </citation>
    <scope>NUCLEOTIDE SEQUENCE</scope>
    <source>
        <strain evidence="3">JCM 3091</strain>
    </source>
</reference>
<dbReference type="AlphaFoldDB" id="A0A8J3BDU1"/>
<keyword evidence="4" id="KW-1185">Reference proteome</keyword>
<dbReference type="PANTHER" id="PTHR30290">
    <property type="entry name" value="PERIPLASMIC BINDING COMPONENT OF ABC TRANSPORTER"/>
    <property type="match status" value="1"/>
</dbReference>
<feature type="domain" description="Solute-binding protein family 5" evidence="2">
    <location>
        <begin position="88"/>
        <end position="470"/>
    </location>
</feature>
<evidence type="ECO:0000259" key="2">
    <source>
        <dbReference type="Pfam" id="PF00496"/>
    </source>
</evidence>
<name>A0A8J3BDU1_9ACTN</name>
<proteinExistence type="predicted"/>
<dbReference type="Gene3D" id="3.40.190.10">
    <property type="entry name" value="Periplasmic binding protein-like II"/>
    <property type="match status" value="1"/>
</dbReference>
<sequence length="548" mass="59085">MRGSTPRNVAAGLAAVAIVAAAAGCGDNKDGGSGDSAKTADGAISMHGVQPQNPLIPGMTTETGGGKIIDYMFSGLMRYPAGGGNPEKLAAESMETTDSKVYKIKLKSGMKFHDGTPVNAKSFVDAWNWAAYSPNGAPNGTFFNEIDGYKDVHGEDPDGEGPKKAPTPTAKEMKGLKVVDDLNFEVTLSAPFSIWPTKTGYAAFMPLPESFFKDTAAFGKKPVGNGPVSFVSWQDNVEVKLTRFADYSLDDKVKVKDVTVKLYQQDSAAYADLQAGNLDFMEQVPISALAGQKWKSDLPDRAIETNIPTNGIIAFPLYDKRFQNADLRKAVSLAIDRQLISDKIFFGSRPPADSWANPSTPGNPSASCSVCKYDTAEAKKLLEKAGGFSDEMVFYYNADSSHKEWMEAVANSVRDGLGIKARAEGVPTFAVFRQMIDERKMKGPYRAAWQQDYPDVENWVGPLYVTGGSSNDGDYSNKQVDALYKEGTSAKDLEGAHAKFAEALKIVDADVPSVPVYVYKSQAGFGTRLANVKVDHVGELDISAVELK</sequence>
<feature type="chain" id="PRO_5035240493" evidence="1">
    <location>
        <begin position="23"/>
        <end position="548"/>
    </location>
</feature>
<dbReference type="GO" id="GO:0015833">
    <property type="term" value="P:peptide transport"/>
    <property type="evidence" value="ECO:0007669"/>
    <property type="project" value="TreeGrafter"/>
</dbReference>
<organism evidence="3 4">
    <name type="scientific">Pilimelia terevasa</name>
    <dbReference type="NCBI Taxonomy" id="53372"/>
    <lineage>
        <taxon>Bacteria</taxon>
        <taxon>Bacillati</taxon>
        <taxon>Actinomycetota</taxon>
        <taxon>Actinomycetes</taxon>
        <taxon>Micromonosporales</taxon>
        <taxon>Micromonosporaceae</taxon>
        <taxon>Pilimelia</taxon>
    </lineage>
</organism>
<dbReference type="GO" id="GO:1904680">
    <property type="term" value="F:peptide transmembrane transporter activity"/>
    <property type="evidence" value="ECO:0007669"/>
    <property type="project" value="TreeGrafter"/>
</dbReference>
<comment type="caution">
    <text evidence="3">The sequence shown here is derived from an EMBL/GenBank/DDBJ whole genome shotgun (WGS) entry which is preliminary data.</text>
</comment>
<dbReference type="GO" id="GO:0042597">
    <property type="term" value="C:periplasmic space"/>
    <property type="evidence" value="ECO:0007669"/>
    <property type="project" value="UniProtKB-ARBA"/>
</dbReference>
<dbReference type="RefSeq" id="WP_189112347.1">
    <property type="nucleotide sequence ID" value="NZ_BMQC01000001.1"/>
</dbReference>
<dbReference type="Gene3D" id="3.90.76.10">
    <property type="entry name" value="Dipeptide-binding Protein, Domain 1"/>
    <property type="match status" value="1"/>
</dbReference>
<protein>
    <submittedName>
        <fullName evidence="3">Peptide ABC transporter substrate-binding protein</fullName>
    </submittedName>
</protein>
<dbReference type="Pfam" id="PF00496">
    <property type="entry name" value="SBP_bac_5"/>
    <property type="match status" value="1"/>
</dbReference>
<dbReference type="EMBL" id="BMQC01000001">
    <property type="protein sequence ID" value="GGK14297.1"/>
    <property type="molecule type" value="Genomic_DNA"/>
</dbReference>
<dbReference type="PROSITE" id="PS51257">
    <property type="entry name" value="PROKAR_LIPOPROTEIN"/>
    <property type="match status" value="1"/>
</dbReference>
<reference evidence="3" key="2">
    <citation type="submission" date="2020-09" db="EMBL/GenBank/DDBJ databases">
        <authorList>
            <person name="Sun Q."/>
            <person name="Ohkuma M."/>
        </authorList>
    </citation>
    <scope>NUCLEOTIDE SEQUENCE</scope>
    <source>
        <strain evidence="3">JCM 3091</strain>
    </source>
</reference>
<evidence type="ECO:0000256" key="1">
    <source>
        <dbReference type="SAM" id="SignalP"/>
    </source>
</evidence>
<gene>
    <name evidence="3" type="ORF">GCM10010124_03560</name>
</gene>